<dbReference type="PROSITE" id="PS00086">
    <property type="entry name" value="CYTOCHROME_P450"/>
    <property type="match status" value="1"/>
</dbReference>
<proteinExistence type="inferred from homology"/>
<keyword evidence="11" id="KW-1133">Transmembrane helix</keyword>
<evidence type="ECO:0000256" key="5">
    <source>
        <dbReference type="ARBA" id="ARBA00023002"/>
    </source>
</evidence>
<dbReference type="CDD" id="cd11072">
    <property type="entry name" value="CYP71-like"/>
    <property type="match status" value="1"/>
</dbReference>
<keyword evidence="5 9" id="KW-0560">Oxidoreductase</keyword>
<evidence type="ECO:0000256" key="7">
    <source>
        <dbReference type="ARBA" id="ARBA00023033"/>
    </source>
</evidence>
<keyword evidence="7 9" id="KW-0503">Monooxygenase</keyword>
<evidence type="ECO:0000313" key="13">
    <source>
        <dbReference type="Proteomes" id="UP000323000"/>
    </source>
</evidence>
<dbReference type="PANTHER" id="PTHR47955:SF8">
    <property type="entry name" value="CYTOCHROME P450 71D11-LIKE"/>
    <property type="match status" value="1"/>
</dbReference>
<evidence type="ECO:0000256" key="3">
    <source>
        <dbReference type="ARBA" id="ARBA00022617"/>
    </source>
</evidence>
<dbReference type="AlphaFoldDB" id="A0A5C7IVP0"/>
<keyword evidence="6 8" id="KW-0408">Iron</keyword>
<dbReference type="PRINTS" id="PR00463">
    <property type="entry name" value="EP450I"/>
</dbReference>
<gene>
    <name evidence="12" type="ORF">EZV62_001946</name>
</gene>
<dbReference type="InterPro" id="IPR036396">
    <property type="entry name" value="Cyt_P450_sf"/>
</dbReference>
<evidence type="ECO:0008006" key="14">
    <source>
        <dbReference type="Google" id="ProtNLM"/>
    </source>
</evidence>
<dbReference type="EMBL" id="VAHF01000001">
    <property type="protein sequence ID" value="TXG73367.1"/>
    <property type="molecule type" value="Genomic_DNA"/>
</dbReference>
<reference evidence="13" key="1">
    <citation type="journal article" date="2019" name="Gigascience">
        <title>De novo genome assembly of the endangered Acer yangbiense, a plant species with extremely small populations endemic to Yunnan Province, China.</title>
        <authorList>
            <person name="Yang J."/>
            <person name="Wariss H.M."/>
            <person name="Tao L."/>
            <person name="Zhang R."/>
            <person name="Yun Q."/>
            <person name="Hollingsworth P."/>
            <person name="Dao Z."/>
            <person name="Luo G."/>
            <person name="Guo H."/>
            <person name="Ma Y."/>
            <person name="Sun W."/>
        </authorList>
    </citation>
    <scope>NUCLEOTIDE SEQUENCE [LARGE SCALE GENOMIC DNA]</scope>
    <source>
        <strain evidence="13">cv. Malutang</strain>
    </source>
</reference>
<keyword evidence="4 8" id="KW-0479">Metal-binding</keyword>
<evidence type="ECO:0000256" key="1">
    <source>
        <dbReference type="ARBA" id="ARBA00001971"/>
    </source>
</evidence>
<dbReference type="InterPro" id="IPR001128">
    <property type="entry name" value="Cyt_P450"/>
</dbReference>
<dbReference type="GO" id="GO:0004497">
    <property type="term" value="F:monooxygenase activity"/>
    <property type="evidence" value="ECO:0007669"/>
    <property type="project" value="UniProtKB-KW"/>
</dbReference>
<dbReference type="Proteomes" id="UP000323000">
    <property type="component" value="Chromosome 1"/>
</dbReference>
<evidence type="ECO:0000256" key="6">
    <source>
        <dbReference type="ARBA" id="ARBA00023004"/>
    </source>
</evidence>
<sequence>MELEFPSSFLFASLVVFLFIFLKIGKKYKTKRTTLNLPPGPWKLPLIGNLHQLVGSLPHHQLRDLANKYGPLMHLQLGQVSTIVVSSPEFAKQVMKTHEAIFATRATTLAIKIITYDCKSIGLVPYGDYWRQLRKLCMNQLLSPKRVQSFRSIREEEVSDLVNWIASKAGSPINFTDKIHSCTSSIITRAAFGKKCKDQEQFTSILKKVVTLAAGFNIADSFPSIKLLQWINGIKSQLEEMHQENDRILENIMDEHRQRKATNLEFDNHEENEDLVDVLLKIQEHGHSEFLPTTDDIKAIIWEIFSAGSDSSVTVVDWAMAELMKNPTILKKAQDEVREVFNKKAKVDETSINEMTFLKLIIKETMRLHTPTPLLIPRQCAQNCVINGFDIPIGAKIIVNAWAIARSPKYWTQPESFIPERFIDSSIDYMGANFEYIPFGSGKRICAGIRFALTNVELQLAMLLYHFDWKLPNGMKHQDLDMTEAFSISTKRKDDLWLIPIPYHPSHVS</sequence>
<dbReference type="SUPFAM" id="SSF48264">
    <property type="entry name" value="Cytochrome P450"/>
    <property type="match status" value="1"/>
</dbReference>
<dbReference type="GO" id="GO:0016705">
    <property type="term" value="F:oxidoreductase activity, acting on paired donors, with incorporation or reduction of molecular oxygen"/>
    <property type="evidence" value="ECO:0007669"/>
    <property type="project" value="InterPro"/>
</dbReference>
<feature type="transmembrane region" description="Helical" evidence="11">
    <location>
        <begin position="6"/>
        <end position="24"/>
    </location>
</feature>
<evidence type="ECO:0000256" key="4">
    <source>
        <dbReference type="ARBA" id="ARBA00022723"/>
    </source>
</evidence>
<keyword evidence="10" id="KW-0175">Coiled coil</keyword>
<evidence type="ECO:0000256" key="2">
    <source>
        <dbReference type="ARBA" id="ARBA00010617"/>
    </source>
</evidence>
<dbReference type="GO" id="GO:0020037">
    <property type="term" value="F:heme binding"/>
    <property type="evidence" value="ECO:0007669"/>
    <property type="project" value="InterPro"/>
</dbReference>
<dbReference type="Gene3D" id="1.10.630.10">
    <property type="entry name" value="Cytochrome P450"/>
    <property type="match status" value="1"/>
</dbReference>
<feature type="binding site" description="axial binding residue" evidence="8">
    <location>
        <position position="446"/>
    </location>
    <ligand>
        <name>heme</name>
        <dbReference type="ChEBI" id="CHEBI:30413"/>
    </ligand>
    <ligandPart>
        <name>Fe</name>
        <dbReference type="ChEBI" id="CHEBI:18248"/>
    </ligandPart>
</feature>
<evidence type="ECO:0000313" key="12">
    <source>
        <dbReference type="EMBL" id="TXG73367.1"/>
    </source>
</evidence>
<name>A0A5C7IVP0_9ROSI</name>
<dbReference type="GO" id="GO:0005506">
    <property type="term" value="F:iron ion binding"/>
    <property type="evidence" value="ECO:0007669"/>
    <property type="project" value="InterPro"/>
</dbReference>
<dbReference type="PRINTS" id="PR00385">
    <property type="entry name" value="P450"/>
</dbReference>
<dbReference type="InterPro" id="IPR002401">
    <property type="entry name" value="Cyt_P450_E_grp-I"/>
</dbReference>
<evidence type="ECO:0000256" key="10">
    <source>
        <dbReference type="SAM" id="Coils"/>
    </source>
</evidence>
<dbReference type="FunFam" id="1.10.630.10:FF:000008">
    <property type="entry name" value="Cytochrome P450 71D8"/>
    <property type="match status" value="1"/>
</dbReference>
<evidence type="ECO:0000256" key="11">
    <source>
        <dbReference type="SAM" id="Phobius"/>
    </source>
</evidence>
<comment type="caution">
    <text evidence="12">The sequence shown here is derived from an EMBL/GenBank/DDBJ whole genome shotgun (WGS) entry which is preliminary data.</text>
</comment>
<accession>A0A5C7IVP0</accession>
<organism evidence="12 13">
    <name type="scientific">Acer yangbiense</name>
    <dbReference type="NCBI Taxonomy" id="1000413"/>
    <lineage>
        <taxon>Eukaryota</taxon>
        <taxon>Viridiplantae</taxon>
        <taxon>Streptophyta</taxon>
        <taxon>Embryophyta</taxon>
        <taxon>Tracheophyta</taxon>
        <taxon>Spermatophyta</taxon>
        <taxon>Magnoliopsida</taxon>
        <taxon>eudicotyledons</taxon>
        <taxon>Gunneridae</taxon>
        <taxon>Pentapetalae</taxon>
        <taxon>rosids</taxon>
        <taxon>malvids</taxon>
        <taxon>Sapindales</taxon>
        <taxon>Sapindaceae</taxon>
        <taxon>Hippocastanoideae</taxon>
        <taxon>Acereae</taxon>
        <taxon>Acer</taxon>
    </lineage>
</organism>
<comment type="cofactor">
    <cofactor evidence="1 8">
        <name>heme</name>
        <dbReference type="ChEBI" id="CHEBI:30413"/>
    </cofactor>
</comment>
<evidence type="ECO:0000256" key="8">
    <source>
        <dbReference type="PIRSR" id="PIRSR602401-1"/>
    </source>
</evidence>
<feature type="coiled-coil region" evidence="10">
    <location>
        <begin position="231"/>
        <end position="258"/>
    </location>
</feature>
<dbReference type="InterPro" id="IPR017972">
    <property type="entry name" value="Cyt_P450_CS"/>
</dbReference>
<keyword evidence="3 8" id="KW-0349">Heme</keyword>
<keyword evidence="11" id="KW-0812">Transmembrane</keyword>
<protein>
    <recommendedName>
        <fullName evidence="14">Cytochrome P450</fullName>
    </recommendedName>
</protein>
<dbReference type="OrthoDB" id="1470350at2759"/>
<dbReference type="Pfam" id="PF00067">
    <property type="entry name" value="p450"/>
    <property type="match status" value="1"/>
</dbReference>
<keyword evidence="11" id="KW-0472">Membrane</keyword>
<keyword evidence="13" id="KW-1185">Reference proteome</keyword>
<comment type="similarity">
    <text evidence="2 9">Belongs to the cytochrome P450 family.</text>
</comment>
<evidence type="ECO:0000256" key="9">
    <source>
        <dbReference type="RuleBase" id="RU000461"/>
    </source>
</evidence>
<dbReference type="PANTHER" id="PTHR47955">
    <property type="entry name" value="CYTOCHROME P450 FAMILY 71 PROTEIN"/>
    <property type="match status" value="1"/>
</dbReference>